<dbReference type="AlphaFoldDB" id="A0A5B2Z8A0"/>
<evidence type="ECO:0000313" key="2">
    <source>
        <dbReference type="EMBL" id="KAA2284095.1"/>
    </source>
</evidence>
<feature type="region of interest" description="Disordered" evidence="1">
    <location>
        <begin position="132"/>
        <end position="160"/>
    </location>
</feature>
<reference evidence="2 3" key="2">
    <citation type="submission" date="2019-09" db="EMBL/GenBank/DDBJ databases">
        <authorList>
            <person name="Mazur A."/>
        </authorList>
    </citation>
    <scope>NUCLEOTIDE SEQUENCE [LARGE SCALE GENOMIC DNA]</scope>
    <source>
        <strain evidence="2 3">3729k</strain>
    </source>
</reference>
<comment type="caution">
    <text evidence="2">The sequence shown here is derived from an EMBL/GenBank/DDBJ whole genome shotgun (WGS) entry which is preliminary data.</text>
</comment>
<proteinExistence type="predicted"/>
<sequence length="160" mass="17452">MNHHPCLRCGACCATFRVSFHWSEAQPTNPDGPPEEMVVPLRRHELAMRGTDGPRPRCIALRGSIGVDGHCGIYPQRPSVCREVEPSWEFGRHSPQCDKGRIAHGLKPLTPEDWAMLPVQLPAAGAEYHLRPTAADTDLQTLPGGAPPGPQPPDDPTHAH</sequence>
<protein>
    <submittedName>
        <fullName evidence="2">YkgJ family cysteine cluster protein</fullName>
    </submittedName>
</protein>
<gene>
    <name evidence="2" type="ORF">F0415_10805</name>
</gene>
<evidence type="ECO:0000256" key="1">
    <source>
        <dbReference type="SAM" id="MobiDB-lite"/>
    </source>
</evidence>
<dbReference type="EMBL" id="VUOD01000010">
    <property type="protein sequence ID" value="KAA2284095.1"/>
    <property type="molecule type" value="Genomic_DNA"/>
</dbReference>
<feature type="compositionally biased region" description="Pro residues" evidence="1">
    <location>
        <begin position="145"/>
        <end position="154"/>
    </location>
</feature>
<evidence type="ECO:0000313" key="3">
    <source>
        <dbReference type="Proteomes" id="UP000322165"/>
    </source>
</evidence>
<dbReference type="InterPro" id="IPR005358">
    <property type="entry name" value="Puta_zinc/iron-chelating_dom"/>
</dbReference>
<reference evidence="2 3" key="1">
    <citation type="submission" date="2019-09" db="EMBL/GenBank/DDBJ databases">
        <title>Arenimonas chukotkensis sp. nov., a bacterium isolated from Chukotka hot spring, Arctic region, Russia.</title>
        <authorList>
            <person name="Zayulina K.S."/>
            <person name="Prokofeva M.I."/>
            <person name="Elcheninov A.G."/>
            <person name="Novikov A."/>
            <person name="Kochetkova T.V."/>
            <person name="Kublanov I.V."/>
        </authorList>
    </citation>
    <scope>NUCLEOTIDE SEQUENCE [LARGE SCALE GENOMIC DNA]</scope>
    <source>
        <strain evidence="2 3">3729k</strain>
    </source>
</reference>
<dbReference type="RefSeq" id="WP_149861236.1">
    <property type="nucleotide sequence ID" value="NZ_VUOD01000010.1"/>
</dbReference>
<accession>A0A5B2Z8A0</accession>
<organism evidence="2 3">
    <name type="scientific">Arenimonas fontis</name>
    <dbReference type="NCBI Taxonomy" id="2608255"/>
    <lineage>
        <taxon>Bacteria</taxon>
        <taxon>Pseudomonadati</taxon>
        <taxon>Pseudomonadota</taxon>
        <taxon>Gammaproteobacteria</taxon>
        <taxon>Lysobacterales</taxon>
        <taxon>Lysobacteraceae</taxon>
        <taxon>Arenimonas</taxon>
    </lineage>
</organism>
<dbReference type="Pfam" id="PF03692">
    <property type="entry name" value="CxxCxxCC"/>
    <property type="match status" value="1"/>
</dbReference>
<keyword evidence="3" id="KW-1185">Reference proteome</keyword>
<dbReference type="Proteomes" id="UP000322165">
    <property type="component" value="Unassembled WGS sequence"/>
</dbReference>
<name>A0A5B2Z8A0_9GAMM</name>